<dbReference type="Gene3D" id="1.20.1340.10">
    <property type="entry name" value="dopa decarboxylase, N-terminal domain"/>
    <property type="match status" value="1"/>
</dbReference>
<dbReference type="InterPro" id="IPR015422">
    <property type="entry name" value="PyrdxlP-dep_Trfase_small"/>
</dbReference>
<dbReference type="Pfam" id="PF00282">
    <property type="entry name" value="Pyridoxal_deC"/>
    <property type="match status" value="1"/>
</dbReference>
<dbReference type="GO" id="GO:0016829">
    <property type="term" value="F:lyase activity"/>
    <property type="evidence" value="ECO:0007669"/>
    <property type="project" value="UniProtKB-KW"/>
</dbReference>
<dbReference type="AlphaFoldDB" id="A0ABC8VSF7"/>
<evidence type="ECO:0000313" key="8">
    <source>
        <dbReference type="Proteomes" id="UP001497457"/>
    </source>
</evidence>
<comment type="similarity">
    <text evidence="2 6">Belongs to the group II decarboxylase family.</text>
</comment>
<dbReference type="Gene3D" id="3.90.1150.10">
    <property type="entry name" value="Aspartate Aminotransferase, domain 1"/>
    <property type="match status" value="1"/>
</dbReference>
<evidence type="ECO:0000313" key="7">
    <source>
        <dbReference type="EMBL" id="CAL4895797.1"/>
    </source>
</evidence>
<reference evidence="7" key="1">
    <citation type="submission" date="2024-10" db="EMBL/GenBank/DDBJ databases">
        <authorList>
            <person name="Ryan C."/>
        </authorList>
    </citation>
    <scope>NUCLEOTIDE SEQUENCE [LARGE SCALE GENOMIC DNA]</scope>
</reference>
<dbReference type="InterPro" id="IPR015421">
    <property type="entry name" value="PyrdxlP-dep_Trfase_major"/>
</dbReference>
<dbReference type="PANTHER" id="PTHR11999">
    <property type="entry name" value="GROUP II PYRIDOXAL-5-PHOSPHATE DECARBOXYLASE"/>
    <property type="match status" value="1"/>
</dbReference>
<dbReference type="PANTHER" id="PTHR11999:SF148">
    <property type="entry name" value="OS10G0400500 PROTEIN"/>
    <property type="match status" value="1"/>
</dbReference>
<keyword evidence="8" id="KW-1185">Reference proteome</keyword>
<dbReference type="EMBL" id="OZ075120">
    <property type="protein sequence ID" value="CAL4895797.1"/>
    <property type="molecule type" value="Genomic_DNA"/>
</dbReference>
<comment type="cofactor">
    <cofactor evidence="1 6">
        <name>pyridoxal 5'-phosphate</name>
        <dbReference type="ChEBI" id="CHEBI:597326"/>
    </cofactor>
</comment>
<accession>A0ABC8VSF7</accession>
<dbReference type="SUPFAM" id="SSF53383">
    <property type="entry name" value="PLP-dependent transferases"/>
    <property type="match status" value="2"/>
</dbReference>
<evidence type="ECO:0008006" key="9">
    <source>
        <dbReference type="Google" id="ProtNLM"/>
    </source>
</evidence>
<evidence type="ECO:0000256" key="5">
    <source>
        <dbReference type="ARBA" id="ARBA00023239"/>
    </source>
</evidence>
<keyword evidence="5 6" id="KW-0456">Lyase</keyword>
<proteinExistence type="inferred from homology"/>
<dbReference type="InterPro" id="IPR002129">
    <property type="entry name" value="PyrdxlP-dep_de-COase"/>
</dbReference>
<name>A0ABC8VSF7_9POAL</name>
<protein>
    <recommendedName>
        <fullName evidence="9">Tryptophan decarboxylase</fullName>
    </recommendedName>
</protein>
<dbReference type="InterPro" id="IPR010977">
    <property type="entry name" value="Aromatic_deC"/>
</dbReference>
<keyword evidence="4 6" id="KW-0663">Pyridoxal phosphate</keyword>
<dbReference type="Gene3D" id="3.40.640.10">
    <property type="entry name" value="Type I PLP-dependent aspartate aminotransferase-like (Major domain)"/>
    <property type="match status" value="2"/>
</dbReference>
<evidence type="ECO:0000256" key="1">
    <source>
        <dbReference type="ARBA" id="ARBA00001933"/>
    </source>
</evidence>
<evidence type="ECO:0000256" key="4">
    <source>
        <dbReference type="ARBA" id="ARBA00022898"/>
    </source>
</evidence>
<organism evidence="7 8">
    <name type="scientific">Urochloa decumbens</name>
    <dbReference type="NCBI Taxonomy" id="240449"/>
    <lineage>
        <taxon>Eukaryota</taxon>
        <taxon>Viridiplantae</taxon>
        <taxon>Streptophyta</taxon>
        <taxon>Embryophyta</taxon>
        <taxon>Tracheophyta</taxon>
        <taxon>Spermatophyta</taxon>
        <taxon>Magnoliopsida</taxon>
        <taxon>Liliopsida</taxon>
        <taxon>Poales</taxon>
        <taxon>Poaceae</taxon>
        <taxon>PACMAD clade</taxon>
        <taxon>Panicoideae</taxon>
        <taxon>Panicodae</taxon>
        <taxon>Paniceae</taxon>
        <taxon>Melinidinae</taxon>
        <taxon>Urochloa</taxon>
    </lineage>
</organism>
<evidence type="ECO:0000256" key="2">
    <source>
        <dbReference type="ARBA" id="ARBA00009533"/>
    </source>
</evidence>
<sequence length="304" mass="33700">MCSSSHWTSRPSPATRGPCWTDFLAEYYRDIEQFPVRAAGLEPGRLPEAARERCEPMEDILDGVRRDILPSLTHWQSPSFFPANAGDMLSSGLNVMPFTWAASPAAAELEGVVVDWMASLLGLPRRFLFSGGGGGVLQGTTPSTLTAALSTDPEYLKNLGAAGRSAVDYKDWQLALSRRFLAVKIWVVLRARIRRHVASAKWFEAADRRFEVVAPRKLSLVCFRLRPRFPGDDAAVDDVNRRLLAAVIASGRAFMTHFVVNGKFVLRLAVGGSMTELRHVRDVWELLQEKADEVLESCRSITAP</sequence>
<gene>
    <name evidence="7" type="ORF">URODEC1_LOCUS6252</name>
</gene>
<evidence type="ECO:0000256" key="6">
    <source>
        <dbReference type="RuleBase" id="RU000382"/>
    </source>
</evidence>
<dbReference type="InterPro" id="IPR015424">
    <property type="entry name" value="PyrdxlP-dep_Trfase"/>
</dbReference>
<dbReference type="Proteomes" id="UP001497457">
    <property type="component" value="Chromosome 10rd"/>
</dbReference>
<keyword evidence="3" id="KW-0210">Decarboxylase</keyword>
<evidence type="ECO:0000256" key="3">
    <source>
        <dbReference type="ARBA" id="ARBA00022793"/>
    </source>
</evidence>